<feature type="non-terminal residue" evidence="2">
    <location>
        <position position="162"/>
    </location>
</feature>
<evidence type="ECO:0000313" key="2">
    <source>
        <dbReference type="EMBL" id="CAJ0574479.1"/>
    </source>
</evidence>
<evidence type="ECO:0000313" key="3">
    <source>
        <dbReference type="Proteomes" id="UP001177023"/>
    </source>
</evidence>
<evidence type="ECO:0000256" key="1">
    <source>
        <dbReference type="SAM" id="MobiDB-lite"/>
    </source>
</evidence>
<keyword evidence="3" id="KW-1185">Reference proteome</keyword>
<reference evidence="2" key="1">
    <citation type="submission" date="2023-06" db="EMBL/GenBank/DDBJ databases">
        <authorList>
            <person name="Delattre M."/>
        </authorList>
    </citation>
    <scope>NUCLEOTIDE SEQUENCE</scope>
    <source>
        <strain evidence="2">AF72</strain>
    </source>
</reference>
<evidence type="ECO:0008006" key="4">
    <source>
        <dbReference type="Google" id="ProtNLM"/>
    </source>
</evidence>
<organism evidence="2 3">
    <name type="scientific">Mesorhabditis spiculigera</name>
    <dbReference type="NCBI Taxonomy" id="96644"/>
    <lineage>
        <taxon>Eukaryota</taxon>
        <taxon>Metazoa</taxon>
        <taxon>Ecdysozoa</taxon>
        <taxon>Nematoda</taxon>
        <taxon>Chromadorea</taxon>
        <taxon>Rhabditida</taxon>
        <taxon>Rhabditina</taxon>
        <taxon>Rhabditomorpha</taxon>
        <taxon>Rhabditoidea</taxon>
        <taxon>Rhabditidae</taxon>
        <taxon>Mesorhabditinae</taxon>
        <taxon>Mesorhabditis</taxon>
    </lineage>
</organism>
<gene>
    <name evidence="2" type="ORF">MSPICULIGERA_LOCUS12812</name>
</gene>
<protein>
    <recommendedName>
        <fullName evidence="4">Mediator of RNA polymerase II transcription subunit 11</fullName>
    </recommendedName>
</protein>
<comment type="caution">
    <text evidence="2">The sequence shown here is derived from an EMBL/GenBank/DDBJ whole genome shotgun (WGS) entry which is preliminary data.</text>
</comment>
<sequence length="162" mass="18251">MSTGRSTSEKPAASPGQPTASSSAHPPTVQLNPVDAVRKKVLDDMQEVMQKFAQQLKLAANDGSRERPEFQNALDKFHTVIDEIEASLECLLEVHKNTHRMWQMFHDDEKRNQCNITAEGIANLAKQGDMMKGLVDKAVGAVMKMRRQKPLRQQEEQQPKDE</sequence>
<name>A0AA36CU57_9BILA</name>
<proteinExistence type="predicted"/>
<feature type="region of interest" description="Disordered" evidence="1">
    <location>
        <begin position="1"/>
        <end position="37"/>
    </location>
</feature>
<dbReference type="EMBL" id="CATQJA010002630">
    <property type="protein sequence ID" value="CAJ0574479.1"/>
    <property type="molecule type" value="Genomic_DNA"/>
</dbReference>
<dbReference type="AlphaFoldDB" id="A0AA36CU57"/>
<dbReference type="Proteomes" id="UP001177023">
    <property type="component" value="Unassembled WGS sequence"/>
</dbReference>
<feature type="compositionally biased region" description="Polar residues" evidence="1">
    <location>
        <begin position="16"/>
        <end position="31"/>
    </location>
</feature>
<accession>A0AA36CU57</accession>